<accession>A0A0P6XB39</accession>
<reference evidence="2 3" key="1">
    <citation type="submission" date="2015-07" db="EMBL/GenBank/DDBJ databases">
        <title>Genome sequence of Ornatilinea apprima DSM 23815.</title>
        <authorList>
            <person name="Hemp J."/>
            <person name="Ward L.M."/>
            <person name="Pace L.A."/>
            <person name="Fischer W.W."/>
        </authorList>
    </citation>
    <scope>NUCLEOTIDE SEQUENCE [LARGE SCALE GENOMIC DNA]</scope>
    <source>
        <strain evidence="2 3">P3M-1</strain>
    </source>
</reference>
<evidence type="ECO:0000313" key="2">
    <source>
        <dbReference type="EMBL" id="KPL76953.1"/>
    </source>
</evidence>
<keyword evidence="3" id="KW-1185">Reference proteome</keyword>
<evidence type="ECO:0000313" key="3">
    <source>
        <dbReference type="Proteomes" id="UP000050417"/>
    </source>
</evidence>
<proteinExistence type="predicted"/>
<dbReference type="STRING" id="1134406.ADN00_10215"/>
<organism evidence="2 3">
    <name type="scientific">Ornatilinea apprima</name>
    <dbReference type="NCBI Taxonomy" id="1134406"/>
    <lineage>
        <taxon>Bacteria</taxon>
        <taxon>Bacillati</taxon>
        <taxon>Chloroflexota</taxon>
        <taxon>Anaerolineae</taxon>
        <taxon>Anaerolineales</taxon>
        <taxon>Anaerolineaceae</taxon>
        <taxon>Ornatilinea</taxon>
    </lineage>
</organism>
<feature type="domain" description="Hemerythrin-like" evidence="1">
    <location>
        <begin position="14"/>
        <end position="138"/>
    </location>
</feature>
<gene>
    <name evidence="2" type="ORF">ADN00_10215</name>
</gene>
<evidence type="ECO:0000259" key="1">
    <source>
        <dbReference type="Pfam" id="PF01814"/>
    </source>
</evidence>
<dbReference type="Pfam" id="PF01814">
    <property type="entry name" value="Hemerythrin"/>
    <property type="match status" value="1"/>
</dbReference>
<name>A0A0P6XB39_9CHLR</name>
<dbReference type="OrthoDB" id="8225825at2"/>
<dbReference type="AlphaFoldDB" id="A0A0P6XB39"/>
<comment type="caution">
    <text evidence="2">The sequence shown here is derived from an EMBL/GenBank/DDBJ whole genome shotgun (WGS) entry which is preliminary data.</text>
</comment>
<dbReference type="Proteomes" id="UP000050417">
    <property type="component" value="Unassembled WGS sequence"/>
</dbReference>
<protein>
    <recommendedName>
        <fullName evidence="1">Hemerythrin-like domain-containing protein</fullName>
    </recommendedName>
</protein>
<dbReference type="EMBL" id="LGCL01000024">
    <property type="protein sequence ID" value="KPL76953.1"/>
    <property type="molecule type" value="Genomic_DNA"/>
</dbReference>
<dbReference type="RefSeq" id="WP_075062900.1">
    <property type="nucleotide sequence ID" value="NZ_LGCL01000024.1"/>
</dbReference>
<sequence length="217" mass="24575">MSQSGAPNVGNDLIRIHHAITRGLEVGVHYTHKLLEKRMAADSGFVDYLRALVSVLDSHHLVEDDVAFPYLRQKNLPAPYEILIQEHQEMAGLLSSIQQMLPNLANSQTLNEVNRALQQILEIWRAHIKREEESISPEITNTIMSAEEQAELGKSMAQHAQQHSGPDYLVIPFVLYNLPAQERAVMMGLMPPVITQELLPGPWKEKWAAMRPYLLMD</sequence>
<dbReference type="InterPro" id="IPR012312">
    <property type="entry name" value="Hemerythrin-like"/>
</dbReference>
<dbReference type="Gene3D" id="1.20.120.520">
    <property type="entry name" value="nmb1532 protein domain like"/>
    <property type="match status" value="1"/>
</dbReference>
<dbReference type="CDD" id="cd12108">
    <property type="entry name" value="Hr-like"/>
    <property type="match status" value="1"/>
</dbReference>